<keyword evidence="7 9" id="KW-0811">Translocation</keyword>
<comment type="similarity">
    <text evidence="9">Belongs to the SecE/SEC61-gamma family.</text>
</comment>
<evidence type="ECO:0000313" key="11">
    <source>
        <dbReference type="Proteomes" id="UP000619041"/>
    </source>
</evidence>
<evidence type="ECO:0000256" key="3">
    <source>
        <dbReference type="ARBA" id="ARBA00022475"/>
    </source>
</evidence>
<reference evidence="11" key="1">
    <citation type="journal article" date="2019" name="Int. J. Syst. Evol. Microbiol.">
        <title>The Global Catalogue of Microorganisms (GCM) 10K type strain sequencing project: providing services to taxonomists for standard genome sequencing and annotation.</title>
        <authorList>
            <consortium name="The Broad Institute Genomics Platform"/>
            <consortium name="The Broad Institute Genome Sequencing Center for Infectious Disease"/>
            <person name="Wu L."/>
            <person name="Ma J."/>
        </authorList>
    </citation>
    <scope>NUCLEOTIDE SEQUENCE [LARGE SCALE GENOMIC DNA]</scope>
    <source>
        <strain evidence="11">CGMCC 1.15959</strain>
    </source>
</reference>
<evidence type="ECO:0000256" key="8">
    <source>
        <dbReference type="ARBA" id="ARBA00023136"/>
    </source>
</evidence>
<keyword evidence="3 9" id="KW-1003">Cell membrane</keyword>
<keyword evidence="5 9" id="KW-0653">Protein transport</keyword>
<dbReference type="Gene3D" id="1.20.5.1030">
    <property type="entry name" value="Preprotein translocase secy subunit"/>
    <property type="match status" value="1"/>
</dbReference>
<dbReference type="InterPro" id="IPR001901">
    <property type="entry name" value="Translocase_SecE/Sec61-g"/>
</dbReference>
<dbReference type="Pfam" id="PF00584">
    <property type="entry name" value="SecE"/>
    <property type="match status" value="1"/>
</dbReference>
<dbReference type="HAMAP" id="MF_00422">
    <property type="entry name" value="SecE"/>
    <property type="match status" value="1"/>
</dbReference>
<dbReference type="RefSeq" id="WP_188645118.1">
    <property type="nucleotide sequence ID" value="NZ_BMKL01000001.1"/>
</dbReference>
<evidence type="ECO:0000256" key="5">
    <source>
        <dbReference type="ARBA" id="ARBA00022927"/>
    </source>
</evidence>
<evidence type="ECO:0000256" key="4">
    <source>
        <dbReference type="ARBA" id="ARBA00022692"/>
    </source>
</evidence>
<comment type="caution">
    <text evidence="10">The sequence shown here is derived from an EMBL/GenBank/DDBJ whole genome shotgun (WGS) entry which is preliminary data.</text>
</comment>
<keyword evidence="11" id="KW-1185">Reference proteome</keyword>
<protein>
    <recommendedName>
        <fullName evidence="9">Protein translocase subunit SecE</fullName>
    </recommendedName>
</protein>
<evidence type="ECO:0000256" key="2">
    <source>
        <dbReference type="ARBA" id="ARBA00022448"/>
    </source>
</evidence>
<comment type="function">
    <text evidence="9">Essential subunit of the Sec protein translocation channel SecYEG. Clamps together the 2 halves of SecY. May contact the channel plug during translocation.</text>
</comment>
<dbReference type="PANTHER" id="PTHR33910">
    <property type="entry name" value="PROTEIN TRANSLOCASE SUBUNIT SECE"/>
    <property type="match status" value="1"/>
</dbReference>
<comment type="subunit">
    <text evidence="9">Component of the Sec protein translocase complex. Heterotrimer consisting of SecY, SecE and SecG subunits. The heterotrimers can form oligomers, although 1 heterotrimer is thought to be able to translocate proteins. Interacts with the ribosome. Interacts with SecDF, and other proteins may be involved. Interacts with SecA.</text>
</comment>
<organism evidence="10 11">
    <name type="scientific">Tsuneonella deserti</name>
    <dbReference type="NCBI Taxonomy" id="2035528"/>
    <lineage>
        <taxon>Bacteria</taxon>
        <taxon>Pseudomonadati</taxon>
        <taxon>Pseudomonadota</taxon>
        <taxon>Alphaproteobacteria</taxon>
        <taxon>Sphingomonadales</taxon>
        <taxon>Erythrobacteraceae</taxon>
        <taxon>Tsuneonella</taxon>
    </lineage>
</organism>
<keyword evidence="8 9" id="KW-0472">Membrane</keyword>
<proteinExistence type="inferred from homology"/>
<dbReference type="NCBIfam" id="TIGR00964">
    <property type="entry name" value="secE_bact"/>
    <property type="match status" value="1"/>
</dbReference>
<evidence type="ECO:0000313" key="10">
    <source>
        <dbReference type="EMBL" id="GGE01258.1"/>
    </source>
</evidence>
<accession>A0ABQ1SBD1</accession>
<evidence type="ECO:0000256" key="9">
    <source>
        <dbReference type="HAMAP-Rule" id="MF_00422"/>
    </source>
</evidence>
<keyword evidence="6 9" id="KW-1133">Transmembrane helix</keyword>
<name>A0ABQ1SBD1_9SPHN</name>
<keyword evidence="2 9" id="KW-0813">Transport</keyword>
<gene>
    <name evidence="9" type="primary">secE</name>
    <name evidence="10" type="ORF">GCM10011515_21300</name>
</gene>
<evidence type="ECO:0000256" key="6">
    <source>
        <dbReference type="ARBA" id="ARBA00022989"/>
    </source>
</evidence>
<dbReference type="EMBL" id="BMKL01000001">
    <property type="protein sequence ID" value="GGE01258.1"/>
    <property type="molecule type" value="Genomic_DNA"/>
</dbReference>
<dbReference type="PANTHER" id="PTHR33910:SF1">
    <property type="entry name" value="PROTEIN TRANSLOCASE SUBUNIT SECE"/>
    <property type="match status" value="1"/>
</dbReference>
<comment type="subcellular location">
    <subcellularLocation>
        <location evidence="9">Cell membrane</location>
        <topology evidence="9">Single-pass membrane protein</topology>
    </subcellularLocation>
    <subcellularLocation>
        <location evidence="1">Membrane</location>
    </subcellularLocation>
</comment>
<dbReference type="Proteomes" id="UP000619041">
    <property type="component" value="Unassembled WGS sequence"/>
</dbReference>
<keyword evidence="4 9" id="KW-0812">Transmembrane</keyword>
<feature type="transmembrane region" description="Helical" evidence="9">
    <location>
        <begin position="32"/>
        <end position="61"/>
    </location>
</feature>
<dbReference type="InterPro" id="IPR038379">
    <property type="entry name" value="SecE_sf"/>
</dbReference>
<dbReference type="PRINTS" id="PR01650">
    <property type="entry name" value="SECETRNLCASE"/>
</dbReference>
<evidence type="ECO:0000256" key="1">
    <source>
        <dbReference type="ARBA" id="ARBA00004370"/>
    </source>
</evidence>
<dbReference type="InterPro" id="IPR005807">
    <property type="entry name" value="SecE_bac"/>
</dbReference>
<evidence type="ECO:0000256" key="7">
    <source>
        <dbReference type="ARBA" id="ARBA00023010"/>
    </source>
</evidence>
<sequence>MAKTSPAEFLNQVRAEGRKVVWPSREETVRTAIFVAIMMLILSVFFLGIDTLFGAIMAWLLSLA</sequence>